<protein>
    <recommendedName>
        <fullName evidence="4">FAD-binding domain-containing protein</fullName>
    </recommendedName>
</protein>
<evidence type="ECO:0000259" key="4">
    <source>
        <dbReference type="Pfam" id="PF01494"/>
    </source>
</evidence>
<keyword evidence="6" id="KW-1185">Reference proteome</keyword>
<evidence type="ECO:0000313" key="6">
    <source>
        <dbReference type="Proteomes" id="UP000672032"/>
    </source>
</evidence>
<feature type="domain" description="FAD-binding" evidence="4">
    <location>
        <begin position="2"/>
        <end position="327"/>
    </location>
</feature>
<dbReference type="GO" id="GO:0016491">
    <property type="term" value="F:oxidoreductase activity"/>
    <property type="evidence" value="ECO:0007669"/>
    <property type="project" value="UniProtKB-KW"/>
</dbReference>
<accession>A0A8A3P4R6</accession>
<keyword evidence="3" id="KW-0560">Oxidoreductase</keyword>
<organism evidence="5 6">
    <name type="scientific">Monilinia vaccinii-corymbosi</name>
    <dbReference type="NCBI Taxonomy" id="61207"/>
    <lineage>
        <taxon>Eukaryota</taxon>
        <taxon>Fungi</taxon>
        <taxon>Dikarya</taxon>
        <taxon>Ascomycota</taxon>
        <taxon>Pezizomycotina</taxon>
        <taxon>Leotiomycetes</taxon>
        <taxon>Helotiales</taxon>
        <taxon>Sclerotiniaceae</taxon>
        <taxon>Monilinia</taxon>
    </lineage>
</organism>
<dbReference type="GO" id="GO:0071949">
    <property type="term" value="F:FAD binding"/>
    <property type="evidence" value="ECO:0007669"/>
    <property type="project" value="InterPro"/>
</dbReference>
<keyword evidence="1" id="KW-0285">Flavoprotein</keyword>
<dbReference type="PANTHER" id="PTHR47469">
    <property type="entry name" value="MONOOXYGENASE-LIKE"/>
    <property type="match status" value="1"/>
</dbReference>
<proteinExistence type="predicted"/>
<dbReference type="Gene3D" id="3.50.50.60">
    <property type="entry name" value="FAD/NAD(P)-binding domain"/>
    <property type="match status" value="1"/>
</dbReference>
<dbReference type="Proteomes" id="UP000672032">
    <property type="component" value="Chromosome 1"/>
</dbReference>
<evidence type="ECO:0000256" key="3">
    <source>
        <dbReference type="ARBA" id="ARBA00023002"/>
    </source>
</evidence>
<dbReference type="Pfam" id="PF01494">
    <property type="entry name" value="FAD_binding_3"/>
    <property type="match status" value="1"/>
</dbReference>
<dbReference type="InterPro" id="IPR002938">
    <property type="entry name" value="FAD-bd"/>
</dbReference>
<evidence type="ECO:0000313" key="5">
    <source>
        <dbReference type="EMBL" id="QSZ30306.1"/>
    </source>
</evidence>
<dbReference type="InterPro" id="IPR053212">
    <property type="entry name" value="DHP_3-monooxygenase"/>
</dbReference>
<name>A0A8A3P4R6_9HELO</name>
<keyword evidence="2" id="KW-0274">FAD</keyword>
<dbReference type="AlphaFoldDB" id="A0A8A3P4R6"/>
<sequence>MEVVIVGGSLGGLLHAIVLRQLGHTVRVLEKSTPDLLQGQTAGSRVGPEVQKVIHEYLKIDKPYTTTTNSVEIINVEGGSIESISTGNTTHFTTWSTLYNMLKSHFIDEENPLATYETERRVSDVAYDGEKVAVTYSDTKTRVSKIIHADLVIGADGDNSTIRKTVLPGINPKDVSYATWRGAVPVTSVSAASRKALENQVLVFRTEKGYTISGVYHVPSESGSLKPEDCQFIWIWYENMAEDTDEYRDLFTGVSGISLVPEALSAPFSELLAKTPDPLLSAVRERSSPRADFHDGKLLLVGDAFALFRPHVGLSTNQAAMQALGLVEVFSGKCNLAEWETKSLAYAEKTKTDSNAYGEYCFASKV</sequence>
<dbReference type="PANTHER" id="PTHR47469:SF2">
    <property type="entry name" value="OS06G0597600 PROTEIN"/>
    <property type="match status" value="1"/>
</dbReference>
<evidence type="ECO:0000256" key="2">
    <source>
        <dbReference type="ARBA" id="ARBA00022827"/>
    </source>
</evidence>
<evidence type="ECO:0000256" key="1">
    <source>
        <dbReference type="ARBA" id="ARBA00022630"/>
    </source>
</evidence>
<dbReference type="OrthoDB" id="655030at2759"/>
<dbReference type="PRINTS" id="PR00420">
    <property type="entry name" value="RNGMNOXGNASE"/>
</dbReference>
<gene>
    <name evidence="5" type="ORF">DSL72_004828</name>
</gene>
<dbReference type="EMBL" id="CP063405">
    <property type="protein sequence ID" value="QSZ30306.1"/>
    <property type="molecule type" value="Genomic_DNA"/>
</dbReference>
<dbReference type="SUPFAM" id="SSF54373">
    <property type="entry name" value="FAD-linked reductases, C-terminal domain"/>
    <property type="match status" value="1"/>
</dbReference>
<dbReference type="InterPro" id="IPR036188">
    <property type="entry name" value="FAD/NAD-bd_sf"/>
</dbReference>
<reference evidence="5" key="1">
    <citation type="submission" date="2020-10" db="EMBL/GenBank/DDBJ databases">
        <title>Genome Sequence of Monilinia vaccinii-corymbosi Sheds Light on Mummy Berry Disease Infection of Blueberry and Mating Type.</title>
        <authorList>
            <person name="Yow A.G."/>
            <person name="Zhang Y."/>
            <person name="Bansal K."/>
            <person name="Eacker S.M."/>
            <person name="Sullivan S."/>
            <person name="Liachko I."/>
            <person name="Cubeta M.A."/>
            <person name="Rollins J.A."/>
            <person name="Ashrafi H."/>
        </authorList>
    </citation>
    <scope>NUCLEOTIDE SEQUENCE</scope>
    <source>
        <strain evidence="5">RL-1</strain>
    </source>
</reference>
<dbReference type="SUPFAM" id="SSF51905">
    <property type="entry name" value="FAD/NAD(P)-binding domain"/>
    <property type="match status" value="1"/>
</dbReference>